<sequence length="184" mass="19514">MSWWLPLLFVAAAFVTTTSNMTAAAAFVTSAPLSQVTPSRPTSSIASASLLIISTSTTITATSTHSPLRPTTTTTTPTTTATTGETPPTVVVLALVPASTVARVESSPPLCDPVSCRVLLTMGGCVVLAVATLVGWQVYQRYAFRREREQFQLRESELRSAVEESISSSRSLRSIMTSSTSVQV</sequence>
<evidence type="ECO:0000256" key="2">
    <source>
        <dbReference type="SAM" id="Phobius"/>
    </source>
</evidence>
<feature type="transmembrane region" description="Helical" evidence="2">
    <location>
        <begin position="118"/>
        <end position="139"/>
    </location>
</feature>
<accession>W4G5N1</accession>
<evidence type="ECO:0000313" key="4">
    <source>
        <dbReference type="EMBL" id="ETV74364.1"/>
    </source>
</evidence>
<dbReference type="VEuPathDB" id="FungiDB:H257_10958"/>
<evidence type="ECO:0000256" key="1">
    <source>
        <dbReference type="SAM" id="MobiDB-lite"/>
    </source>
</evidence>
<feature type="chain" id="PRO_5004840714" evidence="3">
    <location>
        <begin position="20"/>
        <end position="184"/>
    </location>
</feature>
<name>W4G5N1_APHAT</name>
<proteinExistence type="predicted"/>
<dbReference type="STRING" id="112090.W4G5N1"/>
<keyword evidence="3" id="KW-0732">Signal</keyword>
<dbReference type="EMBL" id="KI913144">
    <property type="protein sequence ID" value="ETV74364.1"/>
    <property type="molecule type" value="Genomic_DNA"/>
</dbReference>
<dbReference type="RefSeq" id="XP_009836022.1">
    <property type="nucleotide sequence ID" value="XM_009837720.1"/>
</dbReference>
<feature type="region of interest" description="Disordered" evidence="1">
    <location>
        <begin position="62"/>
        <end position="84"/>
    </location>
</feature>
<dbReference type="AlphaFoldDB" id="W4G5N1"/>
<dbReference type="GeneID" id="20812954"/>
<feature type="signal peptide" evidence="3">
    <location>
        <begin position="1"/>
        <end position="19"/>
    </location>
</feature>
<keyword evidence="2" id="KW-1133">Transmembrane helix</keyword>
<protein>
    <submittedName>
        <fullName evidence="4">Uncharacterized protein</fullName>
    </submittedName>
</protein>
<dbReference type="OrthoDB" id="10634872at2759"/>
<reference evidence="4" key="1">
    <citation type="submission" date="2013-12" db="EMBL/GenBank/DDBJ databases">
        <title>The Genome Sequence of Aphanomyces astaci APO3.</title>
        <authorList>
            <consortium name="The Broad Institute Genomics Platform"/>
            <person name="Russ C."/>
            <person name="Tyler B."/>
            <person name="van West P."/>
            <person name="Dieguez-Uribeondo J."/>
            <person name="Young S.K."/>
            <person name="Zeng Q."/>
            <person name="Gargeya S."/>
            <person name="Fitzgerald M."/>
            <person name="Abouelleil A."/>
            <person name="Alvarado L."/>
            <person name="Chapman S.B."/>
            <person name="Gainer-Dewar J."/>
            <person name="Goldberg J."/>
            <person name="Griggs A."/>
            <person name="Gujja S."/>
            <person name="Hansen M."/>
            <person name="Howarth C."/>
            <person name="Imamovic A."/>
            <person name="Ireland A."/>
            <person name="Larimer J."/>
            <person name="McCowan C."/>
            <person name="Murphy C."/>
            <person name="Pearson M."/>
            <person name="Poon T.W."/>
            <person name="Priest M."/>
            <person name="Roberts A."/>
            <person name="Saif S."/>
            <person name="Shea T."/>
            <person name="Sykes S."/>
            <person name="Wortman J."/>
            <person name="Nusbaum C."/>
            <person name="Birren B."/>
        </authorList>
    </citation>
    <scope>NUCLEOTIDE SEQUENCE [LARGE SCALE GENOMIC DNA]</scope>
    <source>
        <strain evidence="4">APO3</strain>
    </source>
</reference>
<gene>
    <name evidence="4" type="ORF">H257_10958</name>
</gene>
<organism evidence="4">
    <name type="scientific">Aphanomyces astaci</name>
    <name type="common">Crayfish plague agent</name>
    <dbReference type="NCBI Taxonomy" id="112090"/>
    <lineage>
        <taxon>Eukaryota</taxon>
        <taxon>Sar</taxon>
        <taxon>Stramenopiles</taxon>
        <taxon>Oomycota</taxon>
        <taxon>Saprolegniomycetes</taxon>
        <taxon>Saprolegniales</taxon>
        <taxon>Verrucalvaceae</taxon>
        <taxon>Aphanomyces</taxon>
    </lineage>
</organism>
<keyword evidence="2" id="KW-0812">Transmembrane</keyword>
<keyword evidence="2" id="KW-0472">Membrane</keyword>
<evidence type="ECO:0000256" key="3">
    <source>
        <dbReference type="SAM" id="SignalP"/>
    </source>
</evidence>